<dbReference type="SUPFAM" id="SSF48439">
    <property type="entry name" value="Protein prenylyltransferase"/>
    <property type="match status" value="1"/>
</dbReference>
<evidence type="ECO:0000256" key="1">
    <source>
        <dbReference type="ARBA" id="ARBA00001946"/>
    </source>
</evidence>
<feature type="region of interest" description="Disordered" evidence="14">
    <location>
        <begin position="1"/>
        <end position="26"/>
    </location>
</feature>
<dbReference type="GO" id="GO:0005965">
    <property type="term" value="C:protein farnesyltransferase complex"/>
    <property type="evidence" value="ECO:0007669"/>
    <property type="project" value="TreeGrafter"/>
</dbReference>
<evidence type="ECO:0000313" key="15">
    <source>
        <dbReference type="EMBL" id="KAK6954734.1"/>
    </source>
</evidence>
<organism evidence="15 16">
    <name type="scientific">Daldinia eschscholtzii</name>
    <dbReference type="NCBI Taxonomy" id="292717"/>
    <lineage>
        <taxon>Eukaryota</taxon>
        <taxon>Fungi</taxon>
        <taxon>Dikarya</taxon>
        <taxon>Ascomycota</taxon>
        <taxon>Pezizomycotina</taxon>
        <taxon>Sordariomycetes</taxon>
        <taxon>Xylariomycetidae</taxon>
        <taxon>Xylariales</taxon>
        <taxon>Hypoxylaceae</taxon>
        <taxon>Daldinia</taxon>
    </lineage>
</organism>
<keyword evidence="6" id="KW-0808">Transferase</keyword>
<keyword evidence="5" id="KW-0637">Prenyltransferase</keyword>
<keyword evidence="8" id="KW-0460">Magnesium</keyword>
<evidence type="ECO:0000256" key="6">
    <source>
        <dbReference type="ARBA" id="ARBA00022679"/>
    </source>
</evidence>
<evidence type="ECO:0000256" key="10">
    <source>
        <dbReference type="ARBA" id="ARBA00041392"/>
    </source>
</evidence>
<evidence type="ECO:0000256" key="4">
    <source>
        <dbReference type="ARBA" id="ARBA00012702"/>
    </source>
</evidence>
<evidence type="ECO:0000313" key="16">
    <source>
        <dbReference type="Proteomes" id="UP001369815"/>
    </source>
</evidence>
<name>A0AAX6MQF9_9PEZI</name>
<evidence type="ECO:0000256" key="8">
    <source>
        <dbReference type="ARBA" id="ARBA00022842"/>
    </source>
</evidence>
<dbReference type="Gene3D" id="1.25.40.120">
    <property type="entry name" value="Protein prenylyltransferase"/>
    <property type="match status" value="1"/>
</dbReference>
<gene>
    <name evidence="15" type="ORF">Daesc_004703</name>
</gene>
<comment type="similarity">
    <text evidence="2">Belongs to the protein prenyltransferase subunit alpha family.</text>
</comment>
<protein>
    <recommendedName>
        <fullName evidence="9">Protein farnesyltransferase/geranylgeranyltransferase type-1 subunit alpha</fullName>
        <ecNumber evidence="4">2.5.1.58</ecNumber>
        <ecNumber evidence="3">2.5.1.59</ecNumber>
    </recommendedName>
    <alternativeName>
        <fullName evidence="12">CAAX farnesyltransferase subunit alpha</fullName>
    </alternativeName>
    <alternativeName>
        <fullName evidence="11">FTase-alpha</fullName>
    </alternativeName>
    <alternativeName>
        <fullName evidence="10">Ras proteins prenyltransferase subunit alpha</fullName>
    </alternativeName>
    <alternativeName>
        <fullName evidence="13">Type I protein geranyl-geranyltransferase subunit alpha</fullName>
    </alternativeName>
</protein>
<evidence type="ECO:0000256" key="12">
    <source>
        <dbReference type="ARBA" id="ARBA00043086"/>
    </source>
</evidence>
<comment type="cofactor">
    <cofactor evidence="1">
        <name>Mg(2+)</name>
        <dbReference type="ChEBI" id="CHEBI:18420"/>
    </cofactor>
</comment>
<evidence type="ECO:0000256" key="9">
    <source>
        <dbReference type="ARBA" id="ARBA00040965"/>
    </source>
</evidence>
<keyword evidence="7" id="KW-0677">Repeat</keyword>
<feature type="compositionally biased region" description="Low complexity" evidence="14">
    <location>
        <begin position="1"/>
        <end position="11"/>
    </location>
</feature>
<evidence type="ECO:0000256" key="11">
    <source>
        <dbReference type="ARBA" id="ARBA00042436"/>
    </source>
</evidence>
<comment type="caution">
    <text evidence="15">The sequence shown here is derived from an EMBL/GenBank/DDBJ whole genome shotgun (WGS) entry which is preliminary data.</text>
</comment>
<accession>A0AAX6MQF9</accession>
<dbReference type="EMBL" id="JBANMG010000004">
    <property type="protein sequence ID" value="KAK6954734.1"/>
    <property type="molecule type" value="Genomic_DNA"/>
</dbReference>
<evidence type="ECO:0000256" key="7">
    <source>
        <dbReference type="ARBA" id="ARBA00022737"/>
    </source>
</evidence>
<reference evidence="15 16" key="1">
    <citation type="journal article" date="2024" name="Front Chem Biol">
        <title>Unveiling the potential of Daldinia eschscholtzii MFLUCC 19-0629 through bioactivity and bioinformatics studies for enhanced sustainable agriculture production.</title>
        <authorList>
            <person name="Brooks S."/>
            <person name="Weaver J.A."/>
            <person name="Klomchit A."/>
            <person name="Alharthi S.A."/>
            <person name="Onlamun T."/>
            <person name="Nurani R."/>
            <person name="Vong T.K."/>
            <person name="Alberti F."/>
            <person name="Greco C."/>
        </authorList>
    </citation>
    <scope>NUCLEOTIDE SEQUENCE [LARGE SCALE GENOMIC DNA]</scope>
    <source>
        <strain evidence="15">MFLUCC 19-0629</strain>
    </source>
</reference>
<dbReference type="PANTHER" id="PTHR11129:SF1">
    <property type="entry name" value="PROTEIN FARNESYLTRANSFERASE_GERANYLGERANYLTRANSFERASE TYPE-1 SUBUNIT ALPHA"/>
    <property type="match status" value="1"/>
</dbReference>
<proteinExistence type="inferred from homology"/>
<dbReference type="GO" id="GO:0005953">
    <property type="term" value="C:CAAX-protein geranylgeranyltransferase complex"/>
    <property type="evidence" value="ECO:0007669"/>
    <property type="project" value="TreeGrafter"/>
</dbReference>
<dbReference type="EC" id="2.5.1.58" evidence="4"/>
<sequence>MPPKNKGGAKAKAPEPAKQEAPSKPQTIRELEWQWYYETNPYQKSFEQLGLHGMTPADRQAYLNQEYLKPGAAKTLSNKAQKELWKQLNEANVPIRSLPRPRDHQWGRDKYGRDIGDYTIEEYEAREAKKVKLLLLLDESSAFKVKRAKANENNPNLEKTYTCTEEDVEAERARRKEMSQLQQDLYGTKMDPYELDPDWDDVVPIPQIEPEGALATIAYPDEYAESMSYLRAVMAAKEYSPRCLRLTERIISLNPAHYTVWLYRFAIVQALNISIPDEIEWLNEISLAHIKNYQIWNHRQQLIDHYYPAIVTVPSEVGALAESERRFLEQMLQLDTKNYHVWSYRQYIVRKLGIWNDAERQSIETMIHEDVRNNSAWSHRFFIVFSNPAYATPDSHATEHDPKIPDDIVDREIEYAEQKILLAPQNQSPWNYLRGVLVKGGRKLGTVREFAEQFVRNLGDAEGEEVRSSHALDLLADIYKEAGELDRADLVLRRLGNKWDRIRRGYWEYRRKLLKAD</sequence>
<evidence type="ECO:0000256" key="5">
    <source>
        <dbReference type="ARBA" id="ARBA00022602"/>
    </source>
</evidence>
<evidence type="ECO:0000256" key="3">
    <source>
        <dbReference type="ARBA" id="ARBA00012700"/>
    </source>
</evidence>
<dbReference type="EC" id="2.5.1.59" evidence="3"/>
<dbReference type="PANTHER" id="PTHR11129">
    <property type="entry name" value="PROTEIN FARNESYLTRANSFERASE ALPHA SUBUNIT/RAB GERANYLGERANYL TRANSFERASE ALPHA SUBUNIT"/>
    <property type="match status" value="1"/>
</dbReference>
<evidence type="ECO:0000256" key="2">
    <source>
        <dbReference type="ARBA" id="ARBA00006734"/>
    </source>
</evidence>
<dbReference type="GO" id="GO:0004662">
    <property type="term" value="F:CAAX-protein geranylgeranyltransferase activity"/>
    <property type="evidence" value="ECO:0007669"/>
    <property type="project" value="UniProtKB-EC"/>
</dbReference>
<evidence type="ECO:0000256" key="14">
    <source>
        <dbReference type="SAM" id="MobiDB-lite"/>
    </source>
</evidence>
<evidence type="ECO:0000256" key="13">
    <source>
        <dbReference type="ARBA" id="ARBA00043219"/>
    </source>
</evidence>
<keyword evidence="16" id="KW-1185">Reference proteome</keyword>
<dbReference type="GO" id="GO:0004660">
    <property type="term" value="F:protein farnesyltransferase activity"/>
    <property type="evidence" value="ECO:0007669"/>
    <property type="project" value="UniProtKB-EC"/>
</dbReference>
<dbReference type="Pfam" id="PF01239">
    <property type="entry name" value="PPTA"/>
    <property type="match status" value="5"/>
</dbReference>
<dbReference type="AlphaFoldDB" id="A0AAX6MQF9"/>
<dbReference type="InterPro" id="IPR002088">
    <property type="entry name" value="Prenyl_trans_a"/>
</dbReference>
<dbReference type="Proteomes" id="UP001369815">
    <property type="component" value="Unassembled WGS sequence"/>
</dbReference>
<dbReference type="PROSITE" id="PS51147">
    <property type="entry name" value="PFTA"/>
    <property type="match status" value="4"/>
</dbReference>